<organism evidence="1 2">
    <name type="scientific">Physocladia obscura</name>
    <dbReference type="NCBI Taxonomy" id="109957"/>
    <lineage>
        <taxon>Eukaryota</taxon>
        <taxon>Fungi</taxon>
        <taxon>Fungi incertae sedis</taxon>
        <taxon>Chytridiomycota</taxon>
        <taxon>Chytridiomycota incertae sedis</taxon>
        <taxon>Chytridiomycetes</taxon>
        <taxon>Chytridiales</taxon>
        <taxon>Chytriomycetaceae</taxon>
        <taxon>Physocladia</taxon>
    </lineage>
</organism>
<accession>A0AAD5X6Q5</accession>
<dbReference type="AlphaFoldDB" id="A0AAD5X6Q5"/>
<name>A0AAD5X6Q5_9FUNG</name>
<gene>
    <name evidence="1" type="ORF">HK100_007775</name>
</gene>
<keyword evidence="2" id="KW-1185">Reference proteome</keyword>
<evidence type="ECO:0000313" key="2">
    <source>
        <dbReference type="Proteomes" id="UP001211907"/>
    </source>
</evidence>
<comment type="caution">
    <text evidence="1">The sequence shown here is derived from an EMBL/GenBank/DDBJ whole genome shotgun (WGS) entry which is preliminary data.</text>
</comment>
<sequence length="277" mass="30868">MRFSAISSRGFSASAAILSRAAYIAAVNAARIRLSSQHFCPRPNNTARIVSDAGFSVPVPEPTTQPRTKAAKSIKKSVPKEKVRAQEETEVNVFNEPILRHRVSDDKLNPSPAIKRRRRNAKIVLVENNQIQTTTQATVIKWAEQIRNFVVEEYQSKTTVVEQEKQSQTIVVEQDEQIQTAVFGQQDPIKKEFRSQTAAFEHENQSQATIIGTEDQAINEISASIEFSSVASSMLPSFLDTLDLYSLPKVLTPAQRNIPVIICDSMDTLPQTLDACR</sequence>
<protein>
    <submittedName>
        <fullName evidence="1">Uncharacterized protein</fullName>
    </submittedName>
</protein>
<evidence type="ECO:0000313" key="1">
    <source>
        <dbReference type="EMBL" id="KAJ3089373.1"/>
    </source>
</evidence>
<dbReference type="EMBL" id="JADGJH010003691">
    <property type="protein sequence ID" value="KAJ3089373.1"/>
    <property type="molecule type" value="Genomic_DNA"/>
</dbReference>
<dbReference type="Proteomes" id="UP001211907">
    <property type="component" value="Unassembled WGS sequence"/>
</dbReference>
<reference evidence="1" key="1">
    <citation type="submission" date="2020-05" db="EMBL/GenBank/DDBJ databases">
        <title>Phylogenomic resolution of chytrid fungi.</title>
        <authorList>
            <person name="Stajich J.E."/>
            <person name="Amses K."/>
            <person name="Simmons R."/>
            <person name="Seto K."/>
            <person name="Myers J."/>
            <person name="Bonds A."/>
            <person name="Quandt C.A."/>
            <person name="Barry K."/>
            <person name="Liu P."/>
            <person name="Grigoriev I."/>
            <person name="Longcore J.E."/>
            <person name="James T.Y."/>
        </authorList>
    </citation>
    <scope>NUCLEOTIDE SEQUENCE</scope>
    <source>
        <strain evidence="1">JEL0513</strain>
    </source>
</reference>
<proteinExistence type="predicted"/>